<dbReference type="AlphaFoldDB" id="F4XM20"/>
<gene>
    <name evidence="1" type="ORF">LYNGBM3L_17860</name>
</gene>
<dbReference type="Proteomes" id="UP000003959">
    <property type="component" value="Unassembled WGS sequence"/>
</dbReference>
<accession>F4XM20</accession>
<dbReference type="HOGENOM" id="CLU_3185942_0_0_3"/>
<proteinExistence type="predicted"/>
<keyword evidence="2" id="KW-1185">Reference proteome</keyword>
<name>F4XM20_9CYAN</name>
<evidence type="ECO:0000313" key="2">
    <source>
        <dbReference type="Proteomes" id="UP000003959"/>
    </source>
</evidence>
<reference evidence="2" key="1">
    <citation type="journal article" date="2011" name="Proc. Natl. Acad. Sci. U.S.A.">
        <title>Genomic insights into the physiology and ecology of the marine filamentous cyanobacterium Lyngbya majuscula.</title>
        <authorList>
            <person name="Jones A.C."/>
            <person name="Monroe E.A."/>
            <person name="Podell S."/>
            <person name="Hess W.R."/>
            <person name="Klages S."/>
            <person name="Esquenazi E."/>
            <person name="Niessen S."/>
            <person name="Hoover H."/>
            <person name="Rothmann M."/>
            <person name="Lasken R.S."/>
            <person name="Yates J.R.III."/>
            <person name="Reinhardt R."/>
            <person name="Kube M."/>
            <person name="Burkart M.D."/>
            <person name="Allen E.E."/>
            <person name="Dorrestein P.C."/>
            <person name="Gerwick W.H."/>
            <person name="Gerwick L."/>
        </authorList>
    </citation>
    <scope>NUCLEOTIDE SEQUENCE [LARGE SCALE GENOMIC DNA]</scope>
    <source>
        <strain evidence="2">3L</strain>
    </source>
</reference>
<organism evidence="1 2">
    <name type="scientific">Moorena producens 3L</name>
    <dbReference type="NCBI Taxonomy" id="489825"/>
    <lineage>
        <taxon>Bacteria</taxon>
        <taxon>Bacillati</taxon>
        <taxon>Cyanobacteriota</taxon>
        <taxon>Cyanophyceae</taxon>
        <taxon>Coleofasciculales</taxon>
        <taxon>Coleofasciculaceae</taxon>
        <taxon>Moorena</taxon>
    </lineage>
</organism>
<sequence length="46" mass="5575">MDEFAVLADINKETDQHQNNYQRYNNINFSLKEIQKITKFKVQKKT</sequence>
<dbReference type="EMBL" id="GL890838">
    <property type="protein sequence ID" value="EGJ34369.1"/>
    <property type="molecule type" value="Genomic_DNA"/>
</dbReference>
<evidence type="ECO:0000313" key="1">
    <source>
        <dbReference type="EMBL" id="EGJ34369.1"/>
    </source>
</evidence>
<protein>
    <submittedName>
        <fullName evidence="1">Uncharacterized protein</fullName>
    </submittedName>
</protein>